<dbReference type="GO" id="GO:0003677">
    <property type="term" value="F:DNA binding"/>
    <property type="evidence" value="ECO:0007669"/>
    <property type="project" value="UniProtKB-KW"/>
</dbReference>
<dbReference type="SMART" id="SM00411">
    <property type="entry name" value="BHL"/>
    <property type="match status" value="1"/>
</dbReference>
<evidence type="ECO:0000256" key="4">
    <source>
        <dbReference type="SAM" id="MobiDB-lite"/>
    </source>
</evidence>
<comment type="caution">
    <text evidence="5">The sequence shown here is derived from an EMBL/GenBank/DDBJ whole genome shotgun (WGS) entry which is preliminary data.</text>
</comment>
<evidence type="ECO:0000313" key="6">
    <source>
        <dbReference type="Proteomes" id="UP000297972"/>
    </source>
</evidence>
<dbReference type="AlphaFoldDB" id="A0A4Z1CAR4"/>
<dbReference type="InterPro" id="IPR010992">
    <property type="entry name" value="IHF-like_DNA-bd_dom_sf"/>
</dbReference>
<dbReference type="InterPro" id="IPR020816">
    <property type="entry name" value="Histone-like_DNA-bd_CS"/>
</dbReference>
<dbReference type="Proteomes" id="UP000297972">
    <property type="component" value="Unassembled WGS sequence"/>
</dbReference>
<dbReference type="PROSITE" id="PS00045">
    <property type="entry name" value="HISTONE_LIKE"/>
    <property type="match status" value="1"/>
</dbReference>
<feature type="region of interest" description="Disordered" evidence="4">
    <location>
        <begin position="56"/>
        <end position="78"/>
    </location>
</feature>
<accession>A0A4Z1CAR4</accession>
<evidence type="ECO:0000256" key="3">
    <source>
        <dbReference type="RuleBase" id="RU003939"/>
    </source>
</evidence>
<dbReference type="CDD" id="cd13836">
    <property type="entry name" value="IHF_B"/>
    <property type="match status" value="1"/>
</dbReference>
<dbReference type="Pfam" id="PF00216">
    <property type="entry name" value="Bac_DNA_binding"/>
    <property type="match status" value="1"/>
</dbReference>
<dbReference type="GO" id="GO:0030527">
    <property type="term" value="F:structural constituent of chromatin"/>
    <property type="evidence" value="ECO:0007669"/>
    <property type="project" value="InterPro"/>
</dbReference>
<gene>
    <name evidence="5" type="ORF">E4L95_14840</name>
</gene>
<dbReference type="OrthoDB" id="7774585at2"/>
<protein>
    <submittedName>
        <fullName evidence="5">Integration host factor subunit beta</fullName>
    </submittedName>
</protein>
<evidence type="ECO:0000256" key="2">
    <source>
        <dbReference type="ARBA" id="ARBA00023125"/>
    </source>
</evidence>
<organism evidence="5 6">
    <name type="scientific">Paracoccus liaowanqingii</name>
    <dbReference type="NCBI Taxonomy" id="2560053"/>
    <lineage>
        <taxon>Bacteria</taxon>
        <taxon>Pseudomonadati</taxon>
        <taxon>Pseudomonadota</taxon>
        <taxon>Alphaproteobacteria</taxon>
        <taxon>Rhodobacterales</taxon>
        <taxon>Paracoccaceae</taxon>
        <taxon>Paracoccus</taxon>
    </lineage>
</organism>
<dbReference type="GO" id="GO:0005829">
    <property type="term" value="C:cytosol"/>
    <property type="evidence" value="ECO:0007669"/>
    <property type="project" value="TreeGrafter"/>
</dbReference>
<dbReference type="RefSeq" id="WP_135818263.1">
    <property type="nucleotide sequence ID" value="NZ_SRPG01000159.1"/>
</dbReference>
<dbReference type="EMBL" id="SRPG01000159">
    <property type="protein sequence ID" value="TGN55600.1"/>
    <property type="molecule type" value="Genomic_DNA"/>
</dbReference>
<evidence type="ECO:0000313" key="5">
    <source>
        <dbReference type="EMBL" id="TGN55600.1"/>
    </source>
</evidence>
<dbReference type="Gene3D" id="4.10.520.10">
    <property type="entry name" value="IHF-like DNA-binding proteins"/>
    <property type="match status" value="1"/>
</dbReference>
<comment type="similarity">
    <text evidence="1 3">Belongs to the bacterial histone-like protein family.</text>
</comment>
<proteinExistence type="inferred from homology"/>
<dbReference type="PANTHER" id="PTHR33175:SF5">
    <property type="entry name" value="INTEGRATION HOST FACTOR SUBUNIT BETA"/>
    <property type="match status" value="1"/>
</dbReference>
<dbReference type="PANTHER" id="PTHR33175">
    <property type="entry name" value="DNA-BINDING PROTEIN HU"/>
    <property type="match status" value="1"/>
</dbReference>
<sequence length="106" mass="11966">MIRSELVRKLTRTYPHLSSQVVEAAVESILNRITDGLAQGAKVRFRGFGSFASKMRKQRMGRNPRTGNPVQVEEKQVPTFRASKQLLTRLTAARNIPTAKPFADRK</sequence>
<dbReference type="PRINTS" id="PR01727">
    <property type="entry name" value="DNABINDINGHU"/>
</dbReference>
<evidence type="ECO:0000256" key="1">
    <source>
        <dbReference type="ARBA" id="ARBA00010529"/>
    </source>
</evidence>
<keyword evidence="2" id="KW-0238">DNA-binding</keyword>
<dbReference type="InterPro" id="IPR000119">
    <property type="entry name" value="Hist_DNA-bd"/>
</dbReference>
<reference evidence="5 6" key="1">
    <citation type="submission" date="2019-03" db="EMBL/GenBank/DDBJ databases">
        <authorList>
            <person name="Li J."/>
        </authorList>
    </citation>
    <scope>NUCLEOTIDE SEQUENCE [LARGE SCALE GENOMIC DNA]</scope>
    <source>
        <strain evidence="5 6">3058</strain>
    </source>
</reference>
<name>A0A4Z1CAR4_9RHOB</name>
<dbReference type="SUPFAM" id="SSF47729">
    <property type="entry name" value="IHF-like DNA-binding proteins"/>
    <property type="match status" value="1"/>
</dbReference>
<keyword evidence="6" id="KW-1185">Reference proteome</keyword>